<dbReference type="Pfam" id="PF11887">
    <property type="entry name" value="Mce4_CUP1"/>
    <property type="match status" value="1"/>
</dbReference>
<dbReference type="InterPro" id="IPR024516">
    <property type="entry name" value="Mce_C"/>
</dbReference>
<dbReference type="PANTHER" id="PTHR33371">
    <property type="entry name" value="INTERMEMBRANE PHOSPHOLIPID TRANSPORT SYSTEM BINDING PROTEIN MLAD-RELATED"/>
    <property type="match status" value="1"/>
</dbReference>
<dbReference type="AlphaFoldDB" id="A0A5C8NF29"/>
<dbReference type="Pfam" id="PF02470">
    <property type="entry name" value="MlaD"/>
    <property type="match status" value="1"/>
</dbReference>
<feature type="domain" description="Mammalian cell entry C-terminal" evidence="3">
    <location>
        <begin position="120"/>
        <end position="333"/>
    </location>
</feature>
<protein>
    <submittedName>
        <fullName evidence="4">MCE family protein</fullName>
    </submittedName>
</protein>
<dbReference type="InterPro" id="IPR003399">
    <property type="entry name" value="Mce/MlaD"/>
</dbReference>
<evidence type="ECO:0000259" key="2">
    <source>
        <dbReference type="Pfam" id="PF02470"/>
    </source>
</evidence>
<dbReference type="InterPro" id="IPR052336">
    <property type="entry name" value="MlaD_Phospholipid_Transporter"/>
</dbReference>
<name>A0A5C8NF29_9ACTN</name>
<reference evidence="4 5" key="1">
    <citation type="submission" date="2019-06" db="EMBL/GenBank/DDBJ databases">
        <title>Aeromicrobium sp. nov., isolated from a maize field.</title>
        <authorList>
            <person name="Lin S.-Y."/>
            <person name="Tsai C.-F."/>
            <person name="Young C.-C."/>
        </authorList>
    </citation>
    <scope>NUCLEOTIDE SEQUENCE [LARGE SCALE GENOMIC DNA]</scope>
    <source>
        <strain evidence="4 5">CC-CFT486</strain>
    </source>
</reference>
<evidence type="ECO:0000256" key="1">
    <source>
        <dbReference type="SAM" id="MobiDB-lite"/>
    </source>
</evidence>
<evidence type="ECO:0000259" key="3">
    <source>
        <dbReference type="Pfam" id="PF11887"/>
    </source>
</evidence>
<evidence type="ECO:0000313" key="4">
    <source>
        <dbReference type="EMBL" id="TXL57389.1"/>
    </source>
</evidence>
<feature type="region of interest" description="Disordered" evidence="1">
    <location>
        <begin position="365"/>
        <end position="393"/>
    </location>
</feature>
<gene>
    <name evidence="4" type="ORF">FHP06_13450</name>
</gene>
<proteinExistence type="predicted"/>
<dbReference type="Proteomes" id="UP000321571">
    <property type="component" value="Unassembled WGS sequence"/>
</dbReference>
<dbReference type="OrthoDB" id="3460188at2"/>
<accession>A0A5C8NF29</accession>
<dbReference type="EMBL" id="VDUX01000007">
    <property type="protein sequence ID" value="TXL57389.1"/>
    <property type="molecule type" value="Genomic_DNA"/>
</dbReference>
<feature type="compositionally biased region" description="Low complexity" evidence="1">
    <location>
        <begin position="371"/>
        <end position="391"/>
    </location>
</feature>
<dbReference type="RefSeq" id="WP_147687322.1">
    <property type="nucleotide sequence ID" value="NZ_VDUX01000007.1"/>
</dbReference>
<feature type="domain" description="Mce/MlaD" evidence="2">
    <location>
        <begin position="38"/>
        <end position="112"/>
    </location>
</feature>
<dbReference type="PANTHER" id="PTHR33371:SF4">
    <property type="entry name" value="INTERMEMBRANE PHOSPHOLIPID TRANSPORT SYSTEM BINDING PROTEIN MLAD"/>
    <property type="match status" value="1"/>
</dbReference>
<sequence length="404" mass="41942">MSQDALRKVAVAVVGLLVFGGAAAYLGLSYLGVVSRDVRVEATLPDLGDALGPGAKVRYHGIIVGRVVSVDRGGDGYRAELLVQKQHAETIPAGATARVLPSTLFGSEYVELLGRGVSAGRHLESGDVVKADTTAASVRLMESYDTADRLIRSLDVEQLTTATSRVAAAIDGHGEDVGRFVERANEVLAAMQDDEDLFFGTLRGATRAMAVIDSIEPDAVSGARHTATTADTLVAKKATIDRLLAGSAAVADRAGRLLHQHADTGVALATTSAGPMRTFAAHHADLRVILQRVPNVLHNGATSISDSAIVLEGQIGLDPMNPYTSADCPRYGALKGDNCDDAPAATGSDVDTVGTIESLLGKLAPTEKKAAAAQPKNAPAPSPSADAPQPRGLDRLLRLIGLGR</sequence>
<organism evidence="4 5">
    <name type="scientific">Aeromicrobium terrae</name>
    <dbReference type="NCBI Taxonomy" id="2498846"/>
    <lineage>
        <taxon>Bacteria</taxon>
        <taxon>Bacillati</taxon>
        <taxon>Actinomycetota</taxon>
        <taxon>Actinomycetes</taxon>
        <taxon>Propionibacteriales</taxon>
        <taxon>Nocardioidaceae</taxon>
        <taxon>Aeromicrobium</taxon>
    </lineage>
</organism>
<evidence type="ECO:0000313" key="5">
    <source>
        <dbReference type="Proteomes" id="UP000321571"/>
    </source>
</evidence>
<comment type="caution">
    <text evidence="4">The sequence shown here is derived from an EMBL/GenBank/DDBJ whole genome shotgun (WGS) entry which is preliminary data.</text>
</comment>
<keyword evidence="5" id="KW-1185">Reference proteome</keyword>